<sequence>MRYENFNYSDKREILKLLKDNKNVIEVIIGAVNNIDDQEWLEKLCLKYILNDDFGISRAAIYSIGDIARIFGNLLNRDLIEEKFAQVKDEKLKYVIFDVKSDFEIFLKD</sequence>
<keyword evidence="2" id="KW-1185">Reference proteome</keyword>
<name>A0A085YZ60_9FLAO</name>
<protein>
    <recommendedName>
        <fullName evidence="3">PBS lyase</fullName>
    </recommendedName>
</protein>
<evidence type="ECO:0000313" key="1">
    <source>
        <dbReference type="EMBL" id="KFE97473.1"/>
    </source>
</evidence>
<evidence type="ECO:0000313" key="2">
    <source>
        <dbReference type="Proteomes" id="UP000028713"/>
    </source>
</evidence>
<proteinExistence type="predicted"/>
<dbReference type="EMBL" id="JPRP01000005">
    <property type="protein sequence ID" value="KFE97473.1"/>
    <property type="molecule type" value="Genomic_DNA"/>
</dbReference>
<dbReference type="AlphaFoldDB" id="A0A085YZ60"/>
<dbReference type="OrthoDB" id="1454357at2"/>
<accession>A0A085YZ60</accession>
<dbReference type="RefSeq" id="WP_034679412.1">
    <property type="nucleotide sequence ID" value="NZ_FPAP01000003.1"/>
</dbReference>
<gene>
    <name evidence="1" type="ORF">IX39_19485</name>
</gene>
<reference evidence="1 2" key="1">
    <citation type="submission" date="2014-07" db="EMBL/GenBank/DDBJ databases">
        <title>Genome of Chryseobacterium formosense LMG 24722.</title>
        <authorList>
            <person name="Pipes S.E."/>
            <person name="Stropko S.J."/>
            <person name="Newman J.D."/>
        </authorList>
    </citation>
    <scope>NUCLEOTIDE SEQUENCE [LARGE SCALE GENOMIC DNA]</scope>
    <source>
        <strain evidence="1 2">LMG 24722</strain>
    </source>
</reference>
<comment type="caution">
    <text evidence="1">The sequence shown here is derived from an EMBL/GenBank/DDBJ whole genome shotgun (WGS) entry which is preliminary data.</text>
</comment>
<organism evidence="1 2">
    <name type="scientific">Chryseobacterium formosense</name>
    <dbReference type="NCBI Taxonomy" id="236814"/>
    <lineage>
        <taxon>Bacteria</taxon>
        <taxon>Pseudomonadati</taxon>
        <taxon>Bacteroidota</taxon>
        <taxon>Flavobacteriia</taxon>
        <taxon>Flavobacteriales</taxon>
        <taxon>Weeksellaceae</taxon>
        <taxon>Chryseobacterium group</taxon>
        <taxon>Chryseobacterium</taxon>
    </lineage>
</organism>
<evidence type="ECO:0008006" key="3">
    <source>
        <dbReference type="Google" id="ProtNLM"/>
    </source>
</evidence>
<dbReference type="Proteomes" id="UP000028713">
    <property type="component" value="Unassembled WGS sequence"/>
</dbReference>
<dbReference type="STRING" id="236814.IX39_19485"/>